<dbReference type="Proteomes" id="UP000886520">
    <property type="component" value="Chromosome 17"/>
</dbReference>
<dbReference type="Pfam" id="PF16016">
    <property type="entry name" value="VASt"/>
    <property type="match status" value="1"/>
</dbReference>
<feature type="compositionally biased region" description="Polar residues" evidence="3">
    <location>
        <begin position="104"/>
        <end position="126"/>
    </location>
</feature>
<evidence type="ECO:0000313" key="6">
    <source>
        <dbReference type="Proteomes" id="UP000886520"/>
    </source>
</evidence>
<dbReference type="InterPro" id="IPR044511">
    <property type="entry name" value="At1g03370/At5g50170-like"/>
</dbReference>
<name>A0A9D4ZAR1_ADICA</name>
<evidence type="ECO:0000256" key="1">
    <source>
        <dbReference type="ARBA" id="ARBA00004370"/>
    </source>
</evidence>
<dbReference type="InterPro" id="IPR035892">
    <property type="entry name" value="C2_domain_sf"/>
</dbReference>
<dbReference type="Gene3D" id="2.60.40.150">
    <property type="entry name" value="C2 domain"/>
    <property type="match status" value="1"/>
</dbReference>
<sequence length="509" mass="56109">MKLLVQLLEARNLKSSDRPWQAYAQLKLGNRAVLNIIIWGQDRLSNVFLGRLRLSIADILKAERQVLPSSWYPLERRHSKSKTPISGEVRVSFSLSLGELSSSPRYSSARQLSDTGSPSSLTSTLERSPFHSGLAHSSCAEDQSDETSKEHSSSSSAYLLHVFVAWLSSIIVWLLPKVLVAWLSSHVPWCLPLAKNDAVETAEEAREDAFIEDEGIIFPAFFDDDGVCVPSSVEEIPPPLKGVLLSGTYMMSAKAMNGILFGPGCQFLKDLTAMQKTTNVVEGHWTRGENDLPRRVVTYLKAATKLIPSVKATEEQVYSRADDKGFVVDVSASTPDVPYGSTFKVNVQYCIFSGSQTKTGEKTCFLRISWGVHFLTSSMMKGFIEKGARQGLQESYKQFAQLLEKYARPQQESLTTESKACNLESQEGAGDVPVSTSQNPNFGIGKISALCGAVERLSSDINEGGNDCMMCRNKKFEGPGRMGQWQVTLMDGVRKLSQLLVLASKKSCY</sequence>
<feature type="region of interest" description="Disordered" evidence="3">
    <location>
        <begin position="100"/>
        <end position="150"/>
    </location>
</feature>
<accession>A0A9D4ZAR1</accession>
<reference evidence="5" key="1">
    <citation type="submission" date="2021-01" db="EMBL/GenBank/DDBJ databases">
        <title>Adiantum capillus-veneris genome.</title>
        <authorList>
            <person name="Fang Y."/>
            <person name="Liao Q."/>
        </authorList>
    </citation>
    <scope>NUCLEOTIDE SEQUENCE</scope>
    <source>
        <strain evidence="5">H3</strain>
        <tissue evidence="5">Leaf</tissue>
    </source>
</reference>
<proteinExistence type="predicted"/>
<keyword evidence="6" id="KW-1185">Reference proteome</keyword>
<dbReference type="AlphaFoldDB" id="A0A9D4ZAR1"/>
<dbReference type="PROSITE" id="PS51778">
    <property type="entry name" value="VAST"/>
    <property type="match status" value="1"/>
</dbReference>
<organism evidence="5 6">
    <name type="scientific">Adiantum capillus-veneris</name>
    <name type="common">Maidenhair fern</name>
    <dbReference type="NCBI Taxonomy" id="13818"/>
    <lineage>
        <taxon>Eukaryota</taxon>
        <taxon>Viridiplantae</taxon>
        <taxon>Streptophyta</taxon>
        <taxon>Embryophyta</taxon>
        <taxon>Tracheophyta</taxon>
        <taxon>Polypodiopsida</taxon>
        <taxon>Polypodiidae</taxon>
        <taxon>Polypodiales</taxon>
        <taxon>Pteridineae</taxon>
        <taxon>Pteridaceae</taxon>
        <taxon>Vittarioideae</taxon>
        <taxon>Adiantum</taxon>
    </lineage>
</organism>
<dbReference type="OrthoDB" id="67700at2759"/>
<evidence type="ECO:0000256" key="3">
    <source>
        <dbReference type="SAM" id="MobiDB-lite"/>
    </source>
</evidence>
<comment type="caution">
    <text evidence="5">The sequence shown here is derived from an EMBL/GenBank/DDBJ whole genome shotgun (WGS) entry which is preliminary data.</text>
</comment>
<dbReference type="InterPro" id="IPR031968">
    <property type="entry name" value="VASt"/>
</dbReference>
<dbReference type="GO" id="GO:0016020">
    <property type="term" value="C:membrane"/>
    <property type="evidence" value="ECO:0007669"/>
    <property type="project" value="UniProtKB-SubCell"/>
</dbReference>
<keyword evidence="2" id="KW-0472">Membrane</keyword>
<dbReference type="EMBL" id="JABFUD020000017">
    <property type="protein sequence ID" value="KAI5067072.1"/>
    <property type="molecule type" value="Genomic_DNA"/>
</dbReference>
<evidence type="ECO:0000256" key="2">
    <source>
        <dbReference type="ARBA" id="ARBA00023136"/>
    </source>
</evidence>
<evidence type="ECO:0000259" key="4">
    <source>
        <dbReference type="PROSITE" id="PS51778"/>
    </source>
</evidence>
<protein>
    <recommendedName>
        <fullName evidence="4">VASt domain-containing protein</fullName>
    </recommendedName>
</protein>
<dbReference type="PANTHER" id="PTHR46296">
    <property type="entry name" value="BNAA05G37250D PROTEIN"/>
    <property type="match status" value="1"/>
</dbReference>
<gene>
    <name evidence="5" type="ORF">GOP47_0017600</name>
</gene>
<comment type="subcellular location">
    <subcellularLocation>
        <location evidence="1">Membrane</location>
    </subcellularLocation>
</comment>
<feature type="domain" description="VASt" evidence="4">
    <location>
        <begin position="240"/>
        <end position="411"/>
    </location>
</feature>
<dbReference type="SUPFAM" id="SSF49562">
    <property type="entry name" value="C2 domain (Calcium/lipid-binding domain, CaLB)"/>
    <property type="match status" value="1"/>
</dbReference>
<dbReference type="PANTHER" id="PTHR46296:SF8">
    <property type="entry name" value="OS06G0297800 PROTEIN"/>
    <property type="match status" value="1"/>
</dbReference>
<evidence type="ECO:0000313" key="5">
    <source>
        <dbReference type="EMBL" id="KAI5067072.1"/>
    </source>
</evidence>